<organism evidence="5 6">
    <name type="scientific">Butyricimonas hominis</name>
    <dbReference type="NCBI Taxonomy" id="2763032"/>
    <lineage>
        <taxon>Bacteria</taxon>
        <taxon>Pseudomonadati</taxon>
        <taxon>Bacteroidota</taxon>
        <taxon>Bacteroidia</taxon>
        <taxon>Bacteroidales</taxon>
        <taxon>Odoribacteraceae</taxon>
        <taxon>Butyricimonas</taxon>
    </lineage>
</organism>
<keyword evidence="2" id="KW-0238">DNA-binding</keyword>
<keyword evidence="6" id="KW-1185">Reference proteome</keyword>
<dbReference type="PANTHER" id="PTHR46796:SF13">
    <property type="entry name" value="HTH-TYPE TRANSCRIPTIONAL ACTIVATOR RHAS"/>
    <property type="match status" value="1"/>
</dbReference>
<dbReference type="SMART" id="SM00342">
    <property type="entry name" value="HTH_ARAC"/>
    <property type="match status" value="1"/>
</dbReference>
<reference evidence="5 6" key="1">
    <citation type="submission" date="2020-08" db="EMBL/GenBank/DDBJ databases">
        <title>Genome public.</title>
        <authorList>
            <person name="Liu C."/>
            <person name="Sun Q."/>
        </authorList>
    </citation>
    <scope>NUCLEOTIDE SEQUENCE [LARGE SCALE GENOMIC DNA]</scope>
    <source>
        <strain evidence="5 6">NSJ-56</strain>
    </source>
</reference>
<dbReference type="RefSeq" id="WP_186978395.1">
    <property type="nucleotide sequence ID" value="NZ_JACOOH010000010.1"/>
</dbReference>
<dbReference type="Pfam" id="PF12833">
    <property type="entry name" value="HTH_18"/>
    <property type="match status" value="1"/>
</dbReference>
<evidence type="ECO:0000259" key="4">
    <source>
        <dbReference type="PROSITE" id="PS01124"/>
    </source>
</evidence>
<dbReference type="InterPro" id="IPR046532">
    <property type="entry name" value="DUF6597"/>
</dbReference>
<evidence type="ECO:0000256" key="3">
    <source>
        <dbReference type="ARBA" id="ARBA00023163"/>
    </source>
</evidence>
<evidence type="ECO:0000256" key="1">
    <source>
        <dbReference type="ARBA" id="ARBA00023015"/>
    </source>
</evidence>
<name>A0ABR7D694_9BACT</name>
<dbReference type="Proteomes" id="UP000646484">
    <property type="component" value="Unassembled WGS sequence"/>
</dbReference>
<evidence type="ECO:0000313" key="6">
    <source>
        <dbReference type="Proteomes" id="UP000646484"/>
    </source>
</evidence>
<proteinExistence type="predicted"/>
<dbReference type="Gene3D" id="1.10.10.60">
    <property type="entry name" value="Homeodomain-like"/>
    <property type="match status" value="1"/>
</dbReference>
<dbReference type="SUPFAM" id="SSF46689">
    <property type="entry name" value="Homeodomain-like"/>
    <property type="match status" value="2"/>
</dbReference>
<feature type="domain" description="HTH araC/xylS-type" evidence="4">
    <location>
        <begin position="157"/>
        <end position="258"/>
    </location>
</feature>
<protein>
    <submittedName>
        <fullName evidence="5">AraC family transcriptional regulator</fullName>
    </submittedName>
</protein>
<dbReference type="EMBL" id="JACOOH010000010">
    <property type="protein sequence ID" value="MBC5623314.1"/>
    <property type="molecule type" value="Genomic_DNA"/>
</dbReference>
<sequence>MYKEYQPHEILAPYIDKYWVMEGTLEPEERIKILPDGCTDFIFNLDESANLADQNGMKIGGMQAYFVGPMRAYSELQVCSEMIHLIGVRFTPCGLTVFTKIPMSEFTDQRVFLPDLDVLFNAGFAAILREKNTLKERLLIIERYLLFCLRYSGEVDKQVARAVGLMHQADGKIPVRELMEQVCLCQRHFERRFKHATGYTPKEYTRIVRFRRTMDVLRQVTRDNLFSVAIDCGYYDQSHLVKEFKRLSGSPPSVFASLPKGIPITYLDG</sequence>
<keyword evidence="3" id="KW-0804">Transcription</keyword>
<dbReference type="PROSITE" id="PS01124">
    <property type="entry name" value="HTH_ARAC_FAMILY_2"/>
    <property type="match status" value="1"/>
</dbReference>
<dbReference type="InterPro" id="IPR018060">
    <property type="entry name" value="HTH_AraC"/>
</dbReference>
<evidence type="ECO:0000256" key="2">
    <source>
        <dbReference type="ARBA" id="ARBA00023125"/>
    </source>
</evidence>
<accession>A0ABR7D694</accession>
<keyword evidence="1" id="KW-0805">Transcription regulation</keyword>
<dbReference type="InterPro" id="IPR050204">
    <property type="entry name" value="AraC_XylS_family_regulators"/>
</dbReference>
<dbReference type="Pfam" id="PF20240">
    <property type="entry name" value="DUF6597"/>
    <property type="match status" value="1"/>
</dbReference>
<dbReference type="InterPro" id="IPR009057">
    <property type="entry name" value="Homeodomain-like_sf"/>
</dbReference>
<gene>
    <name evidence="5" type="ORF">H8S64_19640</name>
</gene>
<dbReference type="PANTHER" id="PTHR46796">
    <property type="entry name" value="HTH-TYPE TRANSCRIPTIONAL ACTIVATOR RHAS-RELATED"/>
    <property type="match status" value="1"/>
</dbReference>
<evidence type="ECO:0000313" key="5">
    <source>
        <dbReference type="EMBL" id="MBC5623314.1"/>
    </source>
</evidence>
<comment type="caution">
    <text evidence="5">The sequence shown here is derived from an EMBL/GenBank/DDBJ whole genome shotgun (WGS) entry which is preliminary data.</text>
</comment>